<accession>A0A0A9E3I8</accession>
<sequence>MTRIALKIQTWHALRCHRKSYFWSSLLPATRVHLPAARQDQHCISLSNSH</sequence>
<protein>
    <submittedName>
        <fullName evidence="1">Uncharacterized protein</fullName>
    </submittedName>
</protein>
<dbReference type="EMBL" id="GBRH01205420">
    <property type="protein sequence ID" value="JAD92475.1"/>
    <property type="molecule type" value="Transcribed_RNA"/>
</dbReference>
<reference evidence="1" key="1">
    <citation type="submission" date="2014-09" db="EMBL/GenBank/DDBJ databases">
        <authorList>
            <person name="Magalhaes I.L.F."/>
            <person name="Oliveira U."/>
            <person name="Santos F.R."/>
            <person name="Vidigal T.H.D.A."/>
            <person name="Brescovit A.D."/>
            <person name="Santos A.J."/>
        </authorList>
    </citation>
    <scope>NUCLEOTIDE SEQUENCE</scope>
    <source>
        <tissue evidence="1">Shoot tissue taken approximately 20 cm above the soil surface</tissue>
    </source>
</reference>
<reference evidence="1" key="2">
    <citation type="journal article" date="2015" name="Data Brief">
        <title>Shoot transcriptome of the giant reed, Arundo donax.</title>
        <authorList>
            <person name="Barrero R.A."/>
            <person name="Guerrero F.D."/>
            <person name="Moolhuijzen P."/>
            <person name="Goolsby J.A."/>
            <person name="Tidwell J."/>
            <person name="Bellgard S.E."/>
            <person name="Bellgard M.I."/>
        </authorList>
    </citation>
    <scope>NUCLEOTIDE SEQUENCE</scope>
    <source>
        <tissue evidence="1">Shoot tissue taken approximately 20 cm above the soil surface</tissue>
    </source>
</reference>
<dbReference type="AlphaFoldDB" id="A0A0A9E3I8"/>
<proteinExistence type="predicted"/>
<evidence type="ECO:0000313" key="1">
    <source>
        <dbReference type="EMBL" id="JAD92475.1"/>
    </source>
</evidence>
<organism evidence="1">
    <name type="scientific">Arundo donax</name>
    <name type="common">Giant reed</name>
    <name type="synonym">Donax arundinaceus</name>
    <dbReference type="NCBI Taxonomy" id="35708"/>
    <lineage>
        <taxon>Eukaryota</taxon>
        <taxon>Viridiplantae</taxon>
        <taxon>Streptophyta</taxon>
        <taxon>Embryophyta</taxon>
        <taxon>Tracheophyta</taxon>
        <taxon>Spermatophyta</taxon>
        <taxon>Magnoliopsida</taxon>
        <taxon>Liliopsida</taxon>
        <taxon>Poales</taxon>
        <taxon>Poaceae</taxon>
        <taxon>PACMAD clade</taxon>
        <taxon>Arundinoideae</taxon>
        <taxon>Arundineae</taxon>
        <taxon>Arundo</taxon>
    </lineage>
</organism>
<name>A0A0A9E3I8_ARUDO</name>